<comment type="caution">
    <text evidence="2">The sequence shown here is derived from an EMBL/GenBank/DDBJ whole genome shotgun (WGS) entry which is preliminary data.</text>
</comment>
<evidence type="ECO:0008006" key="4">
    <source>
        <dbReference type="Google" id="ProtNLM"/>
    </source>
</evidence>
<accession>A0ABN3JCU9</accession>
<evidence type="ECO:0000313" key="2">
    <source>
        <dbReference type="EMBL" id="GAA2426073.1"/>
    </source>
</evidence>
<feature type="compositionally biased region" description="Low complexity" evidence="1">
    <location>
        <begin position="76"/>
        <end position="87"/>
    </location>
</feature>
<feature type="region of interest" description="Disordered" evidence="1">
    <location>
        <begin position="41"/>
        <end position="122"/>
    </location>
</feature>
<protein>
    <recommendedName>
        <fullName evidence="4">Membrane transport protein MMPL domain-containing protein</fullName>
    </recommendedName>
</protein>
<gene>
    <name evidence="2" type="ORF">GCM10010421_11320</name>
</gene>
<keyword evidence="3" id="KW-1185">Reference proteome</keyword>
<sequence>MGAGLAAAVLIDATVVRGVLLPAVTALLGERDRCLPRWLRRLPDPTHDEAPEAVTRTARDEGAPAGVRRPPERGPAPRALRGAGPHPCAGAVGPGSRAGRCAPAAPAPVVTRGPPLRAARPR</sequence>
<dbReference type="EMBL" id="BAAATK010000005">
    <property type="protein sequence ID" value="GAA2426073.1"/>
    <property type="molecule type" value="Genomic_DNA"/>
</dbReference>
<dbReference type="Proteomes" id="UP001500460">
    <property type="component" value="Unassembled WGS sequence"/>
</dbReference>
<evidence type="ECO:0000313" key="3">
    <source>
        <dbReference type="Proteomes" id="UP001500460"/>
    </source>
</evidence>
<evidence type="ECO:0000256" key="1">
    <source>
        <dbReference type="SAM" id="MobiDB-lite"/>
    </source>
</evidence>
<name>A0ABN3JCU9_9ACTN</name>
<organism evidence="2 3">
    <name type="scientific">Streptomyces glaucus</name>
    <dbReference type="NCBI Taxonomy" id="284029"/>
    <lineage>
        <taxon>Bacteria</taxon>
        <taxon>Bacillati</taxon>
        <taxon>Actinomycetota</taxon>
        <taxon>Actinomycetes</taxon>
        <taxon>Kitasatosporales</taxon>
        <taxon>Streptomycetaceae</taxon>
        <taxon>Streptomyces</taxon>
    </lineage>
</organism>
<feature type="compositionally biased region" description="Basic and acidic residues" evidence="1">
    <location>
        <begin position="41"/>
        <end position="50"/>
    </location>
</feature>
<reference evidence="2 3" key="1">
    <citation type="journal article" date="2019" name="Int. J. Syst. Evol. Microbiol.">
        <title>The Global Catalogue of Microorganisms (GCM) 10K type strain sequencing project: providing services to taxonomists for standard genome sequencing and annotation.</title>
        <authorList>
            <consortium name="The Broad Institute Genomics Platform"/>
            <consortium name="The Broad Institute Genome Sequencing Center for Infectious Disease"/>
            <person name="Wu L."/>
            <person name="Ma J."/>
        </authorList>
    </citation>
    <scope>NUCLEOTIDE SEQUENCE [LARGE SCALE GENOMIC DNA]</scope>
    <source>
        <strain evidence="2 3">JCM 6922</strain>
    </source>
</reference>
<proteinExistence type="predicted"/>
<feature type="compositionally biased region" description="Low complexity" evidence="1">
    <location>
        <begin position="94"/>
        <end position="115"/>
    </location>
</feature>